<keyword evidence="4" id="KW-0812">Transmembrane</keyword>
<dbReference type="SUPFAM" id="SSF46689">
    <property type="entry name" value="Homeodomain-like"/>
    <property type="match status" value="1"/>
</dbReference>
<dbReference type="RefSeq" id="WP_085798483.1">
    <property type="nucleotide sequence ID" value="NZ_FWXB01000001.1"/>
</dbReference>
<evidence type="ECO:0000256" key="4">
    <source>
        <dbReference type="SAM" id="Phobius"/>
    </source>
</evidence>
<organism evidence="6 7">
    <name type="scientific">Roseovarius aestuarii</name>
    <dbReference type="NCBI Taxonomy" id="475083"/>
    <lineage>
        <taxon>Bacteria</taxon>
        <taxon>Pseudomonadati</taxon>
        <taxon>Pseudomonadota</taxon>
        <taxon>Alphaproteobacteria</taxon>
        <taxon>Rhodobacterales</taxon>
        <taxon>Roseobacteraceae</taxon>
        <taxon>Roseovarius</taxon>
    </lineage>
</organism>
<gene>
    <name evidence="6" type="ORF">ROA7745_00337</name>
</gene>
<dbReference type="Proteomes" id="UP000193224">
    <property type="component" value="Unassembled WGS sequence"/>
</dbReference>
<feature type="transmembrane region" description="Helical" evidence="4">
    <location>
        <begin position="174"/>
        <end position="199"/>
    </location>
</feature>
<evidence type="ECO:0000256" key="3">
    <source>
        <dbReference type="ARBA" id="ARBA00023163"/>
    </source>
</evidence>
<keyword evidence="4" id="KW-1133">Transmembrane helix</keyword>
<feature type="transmembrane region" description="Helical" evidence="4">
    <location>
        <begin position="6"/>
        <end position="27"/>
    </location>
</feature>
<feature type="transmembrane region" description="Helical" evidence="4">
    <location>
        <begin position="34"/>
        <end position="54"/>
    </location>
</feature>
<evidence type="ECO:0000313" key="7">
    <source>
        <dbReference type="Proteomes" id="UP000193224"/>
    </source>
</evidence>
<evidence type="ECO:0000256" key="1">
    <source>
        <dbReference type="ARBA" id="ARBA00023015"/>
    </source>
</evidence>
<name>A0A1X7BLW8_9RHOB</name>
<keyword evidence="1" id="KW-0805">Transcription regulation</keyword>
<proteinExistence type="predicted"/>
<protein>
    <submittedName>
        <fullName evidence="6">DNA-binding transcriptional regulator ChbR</fullName>
    </submittedName>
</protein>
<dbReference type="AlphaFoldDB" id="A0A1X7BLW8"/>
<feature type="transmembrane region" description="Helical" evidence="4">
    <location>
        <begin position="130"/>
        <end position="153"/>
    </location>
</feature>
<evidence type="ECO:0000256" key="2">
    <source>
        <dbReference type="ARBA" id="ARBA00023125"/>
    </source>
</evidence>
<dbReference type="EMBL" id="FWXB01000001">
    <property type="protein sequence ID" value="SMC10530.1"/>
    <property type="molecule type" value="Genomic_DNA"/>
</dbReference>
<feature type="domain" description="HTH araC/xylS-type" evidence="5">
    <location>
        <begin position="261"/>
        <end position="367"/>
    </location>
</feature>
<accession>A0A1X7BLW8</accession>
<sequence length="374" mass="41644">MINVETVFLGAALHGVALVLLLLFNGYSNRRANILLAVLVGLLTITMWNVFVYRSDAGRAALIIDYYLWVTPLLWAPFLYLYVGQMTKQKPANAKLVLLHSLPALLAAVTQIPIHLLADTGPGAATGTLAYNAVVIFIYPQTATYALLSLQLLRTYRNAVKDSFSTIDAINLNWLKTVVIVFSVVLMGDMSLNIPATFFSASMPFFYNVILLAEAGAIFAIGYLSLRQPEIIAGTSLPDPHQITETKIKYFGSAIDQQLGRELADKLDQDMTEQKLFLRNALSLTELAEVMGLSTQNLSQVINQHRHKNFYDYVNGYRARYAADQLTLHGKVNLTRLAYDAGFNNKVSFNKAFRKYTGQTPSEFVRKQHDPALP</sequence>
<evidence type="ECO:0000313" key="6">
    <source>
        <dbReference type="EMBL" id="SMC10530.1"/>
    </source>
</evidence>
<keyword evidence="3" id="KW-0804">Transcription</keyword>
<dbReference type="SMART" id="SM00342">
    <property type="entry name" value="HTH_ARAC"/>
    <property type="match status" value="1"/>
</dbReference>
<dbReference type="PANTHER" id="PTHR43280:SF29">
    <property type="entry name" value="ARAC-FAMILY TRANSCRIPTIONAL REGULATOR"/>
    <property type="match status" value="1"/>
</dbReference>
<dbReference type="InterPro" id="IPR018060">
    <property type="entry name" value="HTH_AraC"/>
</dbReference>
<reference evidence="6 7" key="1">
    <citation type="submission" date="2017-03" db="EMBL/GenBank/DDBJ databases">
        <authorList>
            <person name="Afonso C.L."/>
            <person name="Miller P.J."/>
            <person name="Scott M.A."/>
            <person name="Spackman E."/>
            <person name="Goraichik I."/>
            <person name="Dimitrov K.M."/>
            <person name="Suarez D.L."/>
            <person name="Swayne D.E."/>
        </authorList>
    </citation>
    <scope>NUCLEOTIDE SEQUENCE [LARGE SCALE GENOMIC DNA]</scope>
    <source>
        <strain evidence="6 7">CECT 7745</strain>
    </source>
</reference>
<feature type="transmembrane region" description="Helical" evidence="4">
    <location>
        <begin position="66"/>
        <end position="84"/>
    </location>
</feature>
<dbReference type="Pfam" id="PF12833">
    <property type="entry name" value="HTH_18"/>
    <property type="match status" value="1"/>
</dbReference>
<dbReference type="GO" id="GO:0003700">
    <property type="term" value="F:DNA-binding transcription factor activity"/>
    <property type="evidence" value="ECO:0007669"/>
    <property type="project" value="InterPro"/>
</dbReference>
<dbReference type="GO" id="GO:0043565">
    <property type="term" value="F:sequence-specific DNA binding"/>
    <property type="evidence" value="ECO:0007669"/>
    <property type="project" value="InterPro"/>
</dbReference>
<feature type="transmembrane region" description="Helical" evidence="4">
    <location>
        <begin position="96"/>
        <end position="118"/>
    </location>
</feature>
<dbReference type="PANTHER" id="PTHR43280">
    <property type="entry name" value="ARAC-FAMILY TRANSCRIPTIONAL REGULATOR"/>
    <property type="match status" value="1"/>
</dbReference>
<keyword evidence="4" id="KW-0472">Membrane</keyword>
<feature type="transmembrane region" description="Helical" evidence="4">
    <location>
        <begin position="205"/>
        <end position="226"/>
    </location>
</feature>
<dbReference type="OrthoDB" id="9816011at2"/>
<dbReference type="PROSITE" id="PS01124">
    <property type="entry name" value="HTH_ARAC_FAMILY_2"/>
    <property type="match status" value="1"/>
</dbReference>
<dbReference type="InterPro" id="IPR009057">
    <property type="entry name" value="Homeodomain-like_sf"/>
</dbReference>
<dbReference type="InterPro" id="IPR018062">
    <property type="entry name" value="HTH_AraC-typ_CS"/>
</dbReference>
<dbReference type="Gene3D" id="1.10.10.60">
    <property type="entry name" value="Homeodomain-like"/>
    <property type="match status" value="2"/>
</dbReference>
<keyword evidence="7" id="KW-1185">Reference proteome</keyword>
<keyword evidence="2 6" id="KW-0238">DNA-binding</keyword>
<dbReference type="PROSITE" id="PS00041">
    <property type="entry name" value="HTH_ARAC_FAMILY_1"/>
    <property type="match status" value="1"/>
</dbReference>
<evidence type="ECO:0000259" key="5">
    <source>
        <dbReference type="PROSITE" id="PS01124"/>
    </source>
</evidence>